<name>A0A8S1DY58_9INSE</name>
<comment type="caution">
    <text evidence="3">The sequence shown here is derived from an EMBL/GenBank/DDBJ whole genome shotgun (WGS) entry which is preliminary data.</text>
</comment>
<dbReference type="AlphaFoldDB" id="A0A8S1DY58"/>
<organism evidence="3 4">
    <name type="scientific">Cloeon dipterum</name>
    <dbReference type="NCBI Taxonomy" id="197152"/>
    <lineage>
        <taxon>Eukaryota</taxon>
        <taxon>Metazoa</taxon>
        <taxon>Ecdysozoa</taxon>
        <taxon>Arthropoda</taxon>
        <taxon>Hexapoda</taxon>
        <taxon>Insecta</taxon>
        <taxon>Pterygota</taxon>
        <taxon>Palaeoptera</taxon>
        <taxon>Ephemeroptera</taxon>
        <taxon>Pisciforma</taxon>
        <taxon>Baetidae</taxon>
        <taxon>Cloeon</taxon>
    </lineage>
</organism>
<proteinExistence type="inferred from homology"/>
<evidence type="ECO:0000256" key="1">
    <source>
        <dbReference type="ARBA" id="ARBA00038125"/>
    </source>
</evidence>
<feature type="region of interest" description="Disordered" evidence="2">
    <location>
        <begin position="73"/>
        <end position="97"/>
    </location>
</feature>
<dbReference type="PANTHER" id="PTHR46949">
    <property type="entry name" value="LEUCINE REPEAT ADAPTER PROTEIN 25"/>
    <property type="match status" value="1"/>
</dbReference>
<evidence type="ECO:0000313" key="4">
    <source>
        <dbReference type="Proteomes" id="UP000494165"/>
    </source>
</evidence>
<evidence type="ECO:0000256" key="2">
    <source>
        <dbReference type="SAM" id="MobiDB-lite"/>
    </source>
</evidence>
<dbReference type="EMBL" id="CADEPI010000425">
    <property type="protein sequence ID" value="CAB3385628.1"/>
    <property type="molecule type" value="Genomic_DNA"/>
</dbReference>
<feature type="compositionally biased region" description="Polar residues" evidence="2">
    <location>
        <begin position="83"/>
        <end position="97"/>
    </location>
</feature>
<dbReference type="Proteomes" id="UP000494165">
    <property type="component" value="Unassembled WGS sequence"/>
</dbReference>
<dbReference type="PANTHER" id="PTHR46949:SF1">
    <property type="entry name" value="AT07979P2"/>
    <property type="match status" value="1"/>
</dbReference>
<comment type="similarity">
    <text evidence="1">Belongs to the FAM89 family.</text>
</comment>
<feature type="non-terminal residue" evidence="3">
    <location>
        <position position="1"/>
    </location>
</feature>
<protein>
    <submittedName>
        <fullName evidence="3">Uncharacterized protein</fullName>
    </submittedName>
</protein>
<gene>
    <name evidence="3" type="ORF">CLODIP_2_CD09533</name>
</gene>
<reference evidence="3 4" key="1">
    <citation type="submission" date="2020-04" db="EMBL/GenBank/DDBJ databases">
        <authorList>
            <person name="Alioto T."/>
            <person name="Alioto T."/>
            <person name="Gomez Garrido J."/>
        </authorList>
    </citation>
    <scope>NUCLEOTIDE SEQUENCE [LARGE SCALE GENOMIC DNA]</scope>
</reference>
<accession>A0A8S1DY58</accession>
<keyword evidence="4" id="KW-1185">Reference proteome</keyword>
<evidence type="ECO:0000313" key="3">
    <source>
        <dbReference type="EMBL" id="CAB3385628.1"/>
    </source>
</evidence>
<sequence length="97" mass="11039">DRFKLKRLVIQSSIALKVCFEFRVLVIRPTRVAKTQTLFWKAGLRQLDVSLLSQLCSLNQSIQEFRAMILQEDADELPPSRPPSETSNDDQQSCSSA</sequence>